<dbReference type="SUPFAM" id="SSF57903">
    <property type="entry name" value="FYVE/PHD zinc finger"/>
    <property type="match status" value="1"/>
</dbReference>
<sequence length="271" mass="29976">MDDEDMTDELTQQQTTKKPCSTLSNQNKKRNRIDQFAAILASRTKSTDTTSQKLQPFPNKLTEQATSGNSLKCSICKLSIQNDKIKEARKCSSCLKFVHFACDNEMETFGTYRCVPCRKGPLVGGDEMLSCTMLPGSSFGDFSDDELVESPTSSKKLENFLQQTTNNPSILNKSSFSSQQSTSEKIIVDQYSNVSTPQDPSNRRVESTSRGMRGKSSSYTSEYSRHTPMKTRSGGKPPVVSYISKFSETYVEAPEKKISGKKGRGKGAKGL</sequence>
<reference evidence="3" key="1">
    <citation type="submission" date="2022-11" db="UniProtKB">
        <authorList>
            <consortium name="WormBaseParasite"/>
        </authorList>
    </citation>
    <scope>IDENTIFICATION</scope>
</reference>
<proteinExistence type="predicted"/>
<keyword evidence="2" id="KW-1185">Reference proteome</keyword>
<name>A0A915M7X3_MELJA</name>
<evidence type="ECO:0000256" key="1">
    <source>
        <dbReference type="SAM" id="MobiDB-lite"/>
    </source>
</evidence>
<dbReference type="Proteomes" id="UP000887561">
    <property type="component" value="Unplaced"/>
</dbReference>
<dbReference type="WBParaSite" id="scaffold29827_cov149.g20774">
    <property type="protein sequence ID" value="scaffold29827_cov149.g20774"/>
    <property type="gene ID" value="scaffold29827_cov149.g20774"/>
</dbReference>
<evidence type="ECO:0000313" key="3">
    <source>
        <dbReference type="WBParaSite" id="scaffold29827_cov149.g20774"/>
    </source>
</evidence>
<feature type="region of interest" description="Disordered" evidence="1">
    <location>
        <begin position="189"/>
        <end position="240"/>
    </location>
</feature>
<evidence type="ECO:0000313" key="2">
    <source>
        <dbReference type="Proteomes" id="UP000887561"/>
    </source>
</evidence>
<feature type="compositionally biased region" description="Polar residues" evidence="1">
    <location>
        <begin position="9"/>
        <end position="26"/>
    </location>
</feature>
<feature type="compositionally biased region" description="Polar residues" evidence="1">
    <location>
        <begin position="190"/>
        <end position="200"/>
    </location>
</feature>
<feature type="region of interest" description="Disordered" evidence="1">
    <location>
        <begin position="1"/>
        <end position="29"/>
    </location>
</feature>
<protein>
    <submittedName>
        <fullName evidence="3">Phorbol-ester/DAG-type domain-containing protein</fullName>
    </submittedName>
</protein>
<dbReference type="InterPro" id="IPR011011">
    <property type="entry name" value="Znf_FYVE_PHD"/>
</dbReference>
<dbReference type="AlphaFoldDB" id="A0A915M7X3"/>
<organism evidence="2 3">
    <name type="scientific">Meloidogyne javanica</name>
    <name type="common">Root-knot nematode worm</name>
    <dbReference type="NCBI Taxonomy" id="6303"/>
    <lineage>
        <taxon>Eukaryota</taxon>
        <taxon>Metazoa</taxon>
        <taxon>Ecdysozoa</taxon>
        <taxon>Nematoda</taxon>
        <taxon>Chromadorea</taxon>
        <taxon>Rhabditida</taxon>
        <taxon>Tylenchina</taxon>
        <taxon>Tylenchomorpha</taxon>
        <taxon>Tylenchoidea</taxon>
        <taxon>Meloidogynidae</taxon>
        <taxon>Meloidogyninae</taxon>
        <taxon>Meloidogyne</taxon>
        <taxon>Meloidogyne incognita group</taxon>
    </lineage>
</organism>
<accession>A0A915M7X3</accession>